<organism evidence="1 2">
    <name type="scientific">Oedothorax gibbosus</name>
    <dbReference type="NCBI Taxonomy" id="931172"/>
    <lineage>
        <taxon>Eukaryota</taxon>
        <taxon>Metazoa</taxon>
        <taxon>Ecdysozoa</taxon>
        <taxon>Arthropoda</taxon>
        <taxon>Chelicerata</taxon>
        <taxon>Arachnida</taxon>
        <taxon>Araneae</taxon>
        <taxon>Araneomorphae</taxon>
        <taxon>Entelegynae</taxon>
        <taxon>Araneoidea</taxon>
        <taxon>Linyphiidae</taxon>
        <taxon>Erigoninae</taxon>
        <taxon>Oedothorax</taxon>
    </lineage>
</organism>
<keyword evidence="2" id="KW-1185">Reference proteome</keyword>
<evidence type="ECO:0000313" key="1">
    <source>
        <dbReference type="EMBL" id="KAG8176874.1"/>
    </source>
</evidence>
<gene>
    <name evidence="1" type="ORF">JTE90_026584</name>
</gene>
<comment type="caution">
    <text evidence="1">The sequence shown here is derived from an EMBL/GenBank/DDBJ whole genome shotgun (WGS) entry which is preliminary data.</text>
</comment>
<reference evidence="1 2" key="1">
    <citation type="journal article" date="2022" name="Nat. Ecol. Evol.">
        <title>A masculinizing supergene underlies an exaggerated male reproductive morph in a spider.</title>
        <authorList>
            <person name="Hendrickx F."/>
            <person name="De Corte Z."/>
            <person name="Sonet G."/>
            <person name="Van Belleghem S.M."/>
            <person name="Kostlbacher S."/>
            <person name="Vangestel C."/>
        </authorList>
    </citation>
    <scope>NUCLEOTIDE SEQUENCE [LARGE SCALE GENOMIC DNA]</scope>
    <source>
        <strain evidence="1">W744_W776</strain>
    </source>
</reference>
<sequence length="133" mass="15003">MSFFRRRKNLLRDLSISRRSHAVKVRSQVKSIPEREESKPCAGCFVTYHLTPLPLCTGVVQTDDEIQGEAAVVFNDSSLQFTAIRAASVLPFRRELQALFWYQGIVCRNDCHSLEFSFGHVLYSGLASFCQGG</sequence>
<dbReference type="EMBL" id="JAFNEN010000846">
    <property type="protein sequence ID" value="KAG8176874.1"/>
    <property type="molecule type" value="Genomic_DNA"/>
</dbReference>
<accession>A0AAV6U068</accession>
<proteinExistence type="predicted"/>
<evidence type="ECO:0000313" key="2">
    <source>
        <dbReference type="Proteomes" id="UP000827092"/>
    </source>
</evidence>
<dbReference type="Proteomes" id="UP000827092">
    <property type="component" value="Unassembled WGS sequence"/>
</dbReference>
<name>A0AAV6U068_9ARAC</name>
<dbReference type="AlphaFoldDB" id="A0AAV6U068"/>
<protein>
    <submittedName>
        <fullName evidence="1">Uncharacterized protein</fullName>
    </submittedName>
</protein>